<dbReference type="Proteomes" id="UP000299102">
    <property type="component" value="Unassembled WGS sequence"/>
</dbReference>
<organism evidence="1 2">
    <name type="scientific">Eumeta variegata</name>
    <name type="common">Bagworm moth</name>
    <name type="synonym">Eumeta japonica</name>
    <dbReference type="NCBI Taxonomy" id="151549"/>
    <lineage>
        <taxon>Eukaryota</taxon>
        <taxon>Metazoa</taxon>
        <taxon>Ecdysozoa</taxon>
        <taxon>Arthropoda</taxon>
        <taxon>Hexapoda</taxon>
        <taxon>Insecta</taxon>
        <taxon>Pterygota</taxon>
        <taxon>Neoptera</taxon>
        <taxon>Endopterygota</taxon>
        <taxon>Lepidoptera</taxon>
        <taxon>Glossata</taxon>
        <taxon>Ditrysia</taxon>
        <taxon>Tineoidea</taxon>
        <taxon>Psychidae</taxon>
        <taxon>Oiketicinae</taxon>
        <taxon>Eumeta</taxon>
    </lineage>
</organism>
<gene>
    <name evidence="1" type="ORF">EVAR_6372_1</name>
</gene>
<sequence length="271" mass="30176">MGGNDHLPSDGKPARLLLEYAIKKSLRTSRIVICQPIKSVTTYFALTQRERNEADAPTSLLAIPRALHVDLTRQGLTAPDGDNVRDRRLNVLNENSTFAPLDPDHSTNQAVYPSSLYLDTCPVHFQFLASEKEGSCPEYDSLIHMHVFALSMLTIRRLVAGRRSTARATPLGGSAAAAAAGRFTCSVPGNVKPYMRKLRVKEELQLNAQFASSIIIIIECDEVIVYYAMLIIRTQNPPVVPYRRTVTWPSRFFRGYITDHKNIDDSSAGPF</sequence>
<evidence type="ECO:0000313" key="2">
    <source>
        <dbReference type="Proteomes" id="UP000299102"/>
    </source>
</evidence>
<dbReference type="AlphaFoldDB" id="A0A4C1TCJ3"/>
<proteinExistence type="predicted"/>
<evidence type="ECO:0000313" key="1">
    <source>
        <dbReference type="EMBL" id="GBP12192.1"/>
    </source>
</evidence>
<keyword evidence="2" id="KW-1185">Reference proteome</keyword>
<comment type="caution">
    <text evidence="1">The sequence shown here is derived from an EMBL/GenBank/DDBJ whole genome shotgun (WGS) entry which is preliminary data.</text>
</comment>
<protein>
    <submittedName>
        <fullName evidence="1">Uncharacterized protein</fullName>
    </submittedName>
</protein>
<name>A0A4C1TCJ3_EUMVA</name>
<dbReference type="EMBL" id="BGZK01000050">
    <property type="protein sequence ID" value="GBP12192.1"/>
    <property type="molecule type" value="Genomic_DNA"/>
</dbReference>
<reference evidence="1 2" key="1">
    <citation type="journal article" date="2019" name="Commun. Biol.">
        <title>The bagworm genome reveals a unique fibroin gene that provides high tensile strength.</title>
        <authorList>
            <person name="Kono N."/>
            <person name="Nakamura H."/>
            <person name="Ohtoshi R."/>
            <person name="Tomita M."/>
            <person name="Numata K."/>
            <person name="Arakawa K."/>
        </authorList>
    </citation>
    <scope>NUCLEOTIDE SEQUENCE [LARGE SCALE GENOMIC DNA]</scope>
</reference>
<accession>A0A4C1TCJ3</accession>